<name>A0ABY2BTH7_9ACTN</name>
<dbReference type="EMBL" id="SLWM01000001">
    <property type="protein sequence ID" value="TCO31572.1"/>
    <property type="molecule type" value="Genomic_DNA"/>
</dbReference>
<gene>
    <name evidence="2" type="ORF">EV644_101212</name>
</gene>
<keyword evidence="3" id="KW-1185">Reference proteome</keyword>
<dbReference type="Pfam" id="PF12680">
    <property type="entry name" value="SnoaL_2"/>
    <property type="match status" value="1"/>
</dbReference>
<dbReference type="InterPro" id="IPR032710">
    <property type="entry name" value="NTF2-like_dom_sf"/>
</dbReference>
<protein>
    <submittedName>
        <fullName evidence="2">SnoaL-like protein</fullName>
    </submittedName>
</protein>
<accession>A0ABY2BTH7</accession>
<feature type="domain" description="SnoaL-like" evidence="1">
    <location>
        <begin position="4"/>
        <end position="98"/>
    </location>
</feature>
<reference evidence="2 3" key="1">
    <citation type="journal article" date="2015" name="Stand. Genomic Sci.">
        <title>Genomic Encyclopedia of Bacterial and Archaeal Type Strains, Phase III: the genomes of soil and plant-associated and newly described type strains.</title>
        <authorList>
            <person name="Whitman W.B."/>
            <person name="Woyke T."/>
            <person name="Klenk H.P."/>
            <person name="Zhou Y."/>
            <person name="Lilburn T.G."/>
            <person name="Beck B.J."/>
            <person name="De Vos P."/>
            <person name="Vandamme P."/>
            <person name="Eisen J.A."/>
            <person name="Garrity G."/>
            <person name="Hugenholtz P."/>
            <person name="Kyrpides N.C."/>
        </authorList>
    </citation>
    <scope>NUCLEOTIDE SEQUENCE [LARGE SCALE GENOMIC DNA]</scope>
    <source>
        <strain evidence="2 3">VKM Ac-2538</strain>
    </source>
</reference>
<evidence type="ECO:0000313" key="2">
    <source>
        <dbReference type="EMBL" id="TCO31572.1"/>
    </source>
</evidence>
<evidence type="ECO:0000259" key="1">
    <source>
        <dbReference type="Pfam" id="PF12680"/>
    </source>
</evidence>
<dbReference type="RefSeq" id="WP_132187404.1">
    <property type="nucleotide sequence ID" value="NZ_SLWM01000001.1"/>
</dbReference>
<organism evidence="2 3">
    <name type="scientific">Kribbella orskensis</name>
    <dbReference type="NCBI Taxonomy" id="2512216"/>
    <lineage>
        <taxon>Bacteria</taxon>
        <taxon>Bacillati</taxon>
        <taxon>Actinomycetota</taxon>
        <taxon>Actinomycetes</taxon>
        <taxon>Propionibacteriales</taxon>
        <taxon>Kribbellaceae</taxon>
        <taxon>Kribbella</taxon>
    </lineage>
</organism>
<dbReference type="InterPro" id="IPR037401">
    <property type="entry name" value="SnoaL-like"/>
</dbReference>
<comment type="caution">
    <text evidence="2">The sequence shown here is derived from an EMBL/GenBank/DDBJ whole genome shotgun (WGS) entry which is preliminary data.</text>
</comment>
<evidence type="ECO:0000313" key="3">
    <source>
        <dbReference type="Proteomes" id="UP000295818"/>
    </source>
</evidence>
<sequence>MHPFRTAVEARDLDAMVDLLTEDVIFRSPVVFKPYQGRAAVAPILGAVLEVFEDFRYTREIGAADAADHALVFQAAIGGREVEGCDFLHADETGSITELTVMVRPLSAVVALAEAMSARLTSDASS</sequence>
<dbReference type="Gene3D" id="3.10.450.50">
    <property type="match status" value="1"/>
</dbReference>
<proteinExistence type="predicted"/>
<dbReference type="SUPFAM" id="SSF54427">
    <property type="entry name" value="NTF2-like"/>
    <property type="match status" value="1"/>
</dbReference>
<dbReference type="Proteomes" id="UP000295818">
    <property type="component" value="Unassembled WGS sequence"/>
</dbReference>